<dbReference type="Proteomes" id="UP000293623">
    <property type="component" value="Unassembled WGS sequence"/>
</dbReference>
<sequence length="137" mass="14137">MSQLRASIRRYRHLAIVLLVLAFFLKAAIPAGMMISSTPDKVLTVTVCTGSAGEVETIALTVPVNAEKGADHPSDAAKADHCAFTGLSKAALGGVDPILLAAAVAFILVLGLAPVRAAPLARFRYLLPPLRGPPAAA</sequence>
<feature type="transmembrane region" description="Helical" evidence="1">
    <location>
        <begin position="98"/>
        <end position="115"/>
    </location>
</feature>
<evidence type="ECO:0000313" key="3">
    <source>
        <dbReference type="Proteomes" id="UP000293623"/>
    </source>
</evidence>
<reference evidence="2 3" key="1">
    <citation type="submission" date="2019-01" db="EMBL/GenBank/DDBJ databases">
        <title>Altererythrobacter rhizovicinus sp. nov., isolated from the rhizosphere soil of Haloxylon ammodendron.</title>
        <authorList>
            <person name="Li H.-P."/>
            <person name="Gou J.-Y."/>
            <person name="Yao D."/>
            <person name="Han Q.-Q."/>
            <person name="Shao K.-Z."/>
            <person name="Zhao Q."/>
            <person name="Zhang J.-L."/>
        </authorList>
    </citation>
    <scope>NUCLEOTIDE SEQUENCE [LARGE SCALE GENOMIC DNA]</scope>
    <source>
        <strain evidence="2 3">AY-3R</strain>
    </source>
</reference>
<accession>A0A4Q2KLH0</accession>
<organism evidence="2 3">
    <name type="scientific">Pelagerythrobacter rhizovicinus</name>
    <dbReference type="NCBI Taxonomy" id="2268576"/>
    <lineage>
        <taxon>Bacteria</taxon>
        <taxon>Pseudomonadati</taxon>
        <taxon>Pseudomonadota</taxon>
        <taxon>Alphaproteobacteria</taxon>
        <taxon>Sphingomonadales</taxon>
        <taxon>Erythrobacteraceae</taxon>
        <taxon>Pelagerythrobacter</taxon>
    </lineage>
</organism>
<gene>
    <name evidence="2" type="ORF">ETX26_09720</name>
</gene>
<evidence type="ECO:0000256" key="1">
    <source>
        <dbReference type="SAM" id="Phobius"/>
    </source>
</evidence>
<dbReference type="RefSeq" id="WP_129524496.1">
    <property type="nucleotide sequence ID" value="NZ_SDPV01000002.1"/>
</dbReference>
<keyword evidence="1" id="KW-0472">Membrane</keyword>
<dbReference type="EMBL" id="SDPV01000002">
    <property type="protein sequence ID" value="RXZ64183.1"/>
    <property type="molecule type" value="Genomic_DNA"/>
</dbReference>
<dbReference type="InterPro" id="IPR021333">
    <property type="entry name" value="DUF2946"/>
</dbReference>
<name>A0A4Q2KLH0_9SPHN</name>
<comment type="caution">
    <text evidence="2">The sequence shown here is derived from an EMBL/GenBank/DDBJ whole genome shotgun (WGS) entry which is preliminary data.</text>
</comment>
<protein>
    <recommendedName>
        <fullName evidence="4">DUF2946 domain-containing protein</fullName>
    </recommendedName>
</protein>
<keyword evidence="3" id="KW-1185">Reference proteome</keyword>
<evidence type="ECO:0000313" key="2">
    <source>
        <dbReference type="EMBL" id="RXZ64183.1"/>
    </source>
</evidence>
<dbReference type="OrthoDB" id="7428717at2"/>
<dbReference type="AlphaFoldDB" id="A0A4Q2KLH0"/>
<proteinExistence type="predicted"/>
<dbReference type="Pfam" id="PF11162">
    <property type="entry name" value="DUF2946"/>
    <property type="match status" value="1"/>
</dbReference>
<evidence type="ECO:0008006" key="4">
    <source>
        <dbReference type="Google" id="ProtNLM"/>
    </source>
</evidence>
<keyword evidence="1" id="KW-0812">Transmembrane</keyword>
<keyword evidence="1" id="KW-1133">Transmembrane helix</keyword>